<protein>
    <recommendedName>
        <fullName evidence="2">Flagellar basal-body/hook protein C-terminal domain-containing protein</fullName>
    </recommendedName>
</protein>
<organism evidence="3">
    <name type="scientific">hydrothermal vent metagenome</name>
    <dbReference type="NCBI Taxonomy" id="652676"/>
    <lineage>
        <taxon>unclassified sequences</taxon>
        <taxon>metagenomes</taxon>
        <taxon>ecological metagenomes</taxon>
    </lineage>
</organism>
<evidence type="ECO:0000259" key="2">
    <source>
        <dbReference type="Pfam" id="PF06429"/>
    </source>
</evidence>
<feature type="domain" description="Flagellar basal-body/hook protein C-terminal" evidence="2">
    <location>
        <begin position="92"/>
        <end position="134"/>
    </location>
</feature>
<sequence>MFKAIQTSVSGLIASTTRLNVAASNIAGSQVKSTPSADGTVPAGQVFNAGYTPRRVEQSTTGTGGVRTTVVPVSPASLTVFDPASPLSNGEGFVNIPNVSLPAEIGELIKASQTYKANAKVLKTLDDTFKSLLKI</sequence>
<dbReference type="InterPro" id="IPR010930">
    <property type="entry name" value="Flg_bb/hook_C_dom"/>
</dbReference>
<evidence type="ECO:0000313" key="3">
    <source>
        <dbReference type="EMBL" id="VAW01384.1"/>
    </source>
</evidence>
<gene>
    <name evidence="3" type="ORF">MNBD_ALPHA01-1444</name>
</gene>
<accession>A0A3B0SXZ1</accession>
<dbReference type="Pfam" id="PF06429">
    <property type="entry name" value="Flg_bbr_C"/>
    <property type="match status" value="1"/>
</dbReference>
<name>A0A3B0SXZ1_9ZZZZ</name>
<dbReference type="EMBL" id="UOEJ01000145">
    <property type="protein sequence ID" value="VAW01384.1"/>
    <property type="molecule type" value="Genomic_DNA"/>
</dbReference>
<proteinExistence type="inferred from homology"/>
<reference evidence="3" key="1">
    <citation type="submission" date="2018-06" db="EMBL/GenBank/DDBJ databases">
        <authorList>
            <person name="Zhirakovskaya E."/>
        </authorList>
    </citation>
    <scope>NUCLEOTIDE SEQUENCE</scope>
</reference>
<comment type="similarity">
    <text evidence="1">Belongs to the flagella basal body rod proteins family.</text>
</comment>
<evidence type="ECO:0000256" key="1">
    <source>
        <dbReference type="ARBA" id="ARBA00009677"/>
    </source>
</evidence>
<dbReference type="AlphaFoldDB" id="A0A3B0SXZ1"/>